<keyword evidence="1" id="KW-1133">Transmembrane helix</keyword>
<reference evidence="2" key="1">
    <citation type="submission" date="2021-01" db="EMBL/GenBank/DDBJ databases">
        <title>Whole genome shotgun sequence of Virgisporangium aliadipatigenens NBRC 105644.</title>
        <authorList>
            <person name="Komaki H."/>
            <person name="Tamura T."/>
        </authorList>
    </citation>
    <scope>NUCLEOTIDE SEQUENCE</scope>
    <source>
        <strain evidence="2">NBRC 105644</strain>
    </source>
</reference>
<keyword evidence="3" id="KW-1185">Reference proteome</keyword>
<sequence>MAAREGPIVSGGDHVPDGSTLDIGGIQVPNAGPIFLTALAVHVVAGTVAVVAGALATTARKRAGRHPRAGTVYLYAIGAIFATATVMAVLRWRHDWHLFLIATVAFTLALAGRWVRRHRTRRWLARHGCAMAGSYIALLTGFYVDNGPQLPVWDRLPPLLYWLLPAAIGIPLTWRALVRNGALSPQRNRRPGSKTALWL</sequence>
<protein>
    <recommendedName>
        <fullName evidence="4">DUF2306 domain-containing protein</fullName>
    </recommendedName>
</protein>
<feature type="transmembrane region" description="Helical" evidence="1">
    <location>
        <begin position="96"/>
        <end position="115"/>
    </location>
</feature>
<organism evidence="2 3">
    <name type="scientific">Virgisporangium aliadipatigenens</name>
    <dbReference type="NCBI Taxonomy" id="741659"/>
    <lineage>
        <taxon>Bacteria</taxon>
        <taxon>Bacillati</taxon>
        <taxon>Actinomycetota</taxon>
        <taxon>Actinomycetes</taxon>
        <taxon>Micromonosporales</taxon>
        <taxon>Micromonosporaceae</taxon>
        <taxon>Virgisporangium</taxon>
    </lineage>
</organism>
<keyword evidence="1" id="KW-0472">Membrane</keyword>
<comment type="caution">
    <text evidence="2">The sequence shown here is derived from an EMBL/GenBank/DDBJ whole genome shotgun (WGS) entry which is preliminary data.</text>
</comment>
<feature type="transmembrane region" description="Helical" evidence="1">
    <location>
        <begin position="34"/>
        <end position="59"/>
    </location>
</feature>
<feature type="transmembrane region" description="Helical" evidence="1">
    <location>
        <begin position="127"/>
        <end position="144"/>
    </location>
</feature>
<feature type="transmembrane region" description="Helical" evidence="1">
    <location>
        <begin position="71"/>
        <end position="90"/>
    </location>
</feature>
<dbReference type="Proteomes" id="UP000619260">
    <property type="component" value="Unassembled WGS sequence"/>
</dbReference>
<gene>
    <name evidence="2" type="ORF">Val02_92130</name>
</gene>
<name>A0A8J3YXF8_9ACTN</name>
<proteinExistence type="predicted"/>
<evidence type="ECO:0000313" key="3">
    <source>
        <dbReference type="Proteomes" id="UP000619260"/>
    </source>
</evidence>
<dbReference type="AlphaFoldDB" id="A0A8J3YXF8"/>
<keyword evidence="1" id="KW-0812">Transmembrane</keyword>
<feature type="transmembrane region" description="Helical" evidence="1">
    <location>
        <begin position="159"/>
        <end position="178"/>
    </location>
</feature>
<evidence type="ECO:0008006" key="4">
    <source>
        <dbReference type="Google" id="ProtNLM"/>
    </source>
</evidence>
<evidence type="ECO:0000313" key="2">
    <source>
        <dbReference type="EMBL" id="GIJ52327.1"/>
    </source>
</evidence>
<evidence type="ECO:0000256" key="1">
    <source>
        <dbReference type="SAM" id="Phobius"/>
    </source>
</evidence>
<dbReference type="EMBL" id="BOPF01000075">
    <property type="protein sequence ID" value="GIJ52327.1"/>
    <property type="molecule type" value="Genomic_DNA"/>
</dbReference>
<accession>A0A8J3YXF8</accession>